<dbReference type="InterPro" id="IPR018514">
    <property type="entry name" value="Rabaptin_CC"/>
</dbReference>
<dbReference type="InterPro" id="IPR017455">
    <property type="entry name" value="Znf_FYVE-rel"/>
</dbReference>
<feature type="coiled-coil region" evidence="14">
    <location>
        <begin position="216"/>
        <end position="247"/>
    </location>
</feature>
<dbReference type="Gene3D" id="3.30.40.10">
    <property type="entry name" value="Zinc/RING finger domain, C3HC4 (zinc finger)"/>
    <property type="match status" value="1"/>
</dbReference>
<evidence type="ECO:0000256" key="5">
    <source>
        <dbReference type="ARBA" id="ARBA00022490"/>
    </source>
</evidence>
<feature type="region of interest" description="Disordered" evidence="15">
    <location>
        <begin position="1"/>
        <end position="44"/>
    </location>
</feature>
<keyword evidence="7" id="KW-0254">Endocytosis</keyword>
<evidence type="ECO:0000256" key="11">
    <source>
        <dbReference type="ARBA" id="ARBA00022833"/>
    </source>
</evidence>
<reference evidence="16 17" key="1">
    <citation type="submission" date="2017-06" db="EMBL/GenBank/DDBJ databases">
        <title>Aedes aegypti genome working group (AGWG) sequencing and assembly.</title>
        <authorList>
            <consortium name="Aedes aegypti Genome Working Group (AGWG)"/>
            <person name="Matthews B.J."/>
        </authorList>
    </citation>
    <scope>NUCLEOTIDE SEQUENCE [LARGE SCALE GENOMIC DNA]</scope>
    <source>
        <strain evidence="16 17">LVP_AGWG</strain>
    </source>
</reference>
<sequence length="666" mass="77466">MLEPKATDDSQQQQQQEELDRNLGNEVPAKVAGETAPEAEKSRELQLELKRIRDEFNQQRAKMKELYLAKEAECKRFSKEAAAVRKELDEAKSQIMVMEYNREKDLEEQNRRAQEEIHTLQQLVQETVDESAFSNGEVRRLAEENERLRAEQQELKEALAAAQQDTPSLAPVLNQAKKIIRKLGAADSNSHDNLEDSMRKVNKYAQEDAEVLRSLVVPLEEEIKTLKEKLRDAYEELEKHRGEDTRKPPESALVGMLKEAARKDPAPKEPNPDNPQEPSTNNPSPCEMCSNYETKLVHCQEQINGEKQKVQQLEKSVERMKEELAKEGAMRADLETQWQLKREDHKAEVQRLNEQTAKAEQELAALRKDYGQLKQTVNDELQKLTEEREQVYRHLEVLQKDNEFLSGKYLDNSEMLKDQEINLPQSIDELHELVLTLHENLIVTKAGCEFAERKTLSMQDEVTLLRDQQHIREREVRRAERDYSNKVAQLEEQLRQQYQHYQRLAAHKEELERADADNKRQISELRMQTIELQATNEKLDKHNVDLKNKMSVLQEDLANNEAVQKDFVKLSQSLQMQLEKIRSADTQVRWQDEEDIDQCPNCRKEFTVTRRKQHCRHCGTIYCPPCLTKTVSMGANRRPAHVCDVCHTLLVQDTAPYFSREPPQSP</sequence>
<protein>
    <submittedName>
        <fullName evidence="16">Uncharacterized protein</fullName>
    </submittedName>
</protein>
<evidence type="ECO:0000256" key="12">
    <source>
        <dbReference type="ARBA" id="ARBA00022927"/>
    </source>
</evidence>
<feature type="coiled-coil region" evidence="14">
    <location>
        <begin position="296"/>
        <end position="401"/>
    </location>
</feature>
<feature type="region of interest" description="Disordered" evidence="15">
    <location>
        <begin position="260"/>
        <end position="287"/>
    </location>
</feature>
<dbReference type="InterPro" id="IPR011011">
    <property type="entry name" value="Znf_FYVE_PHD"/>
</dbReference>
<feature type="coiled-coil region" evidence="14">
    <location>
        <begin position="473"/>
        <end position="563"/>
    </location>
</feature>
<evidence type="ECO:0000256" key="15">
    <source>
        <dbReference type="SAM" id="MobiDB-lite"/>
    </source>
</evidence>
<dbReference type="CDD" id="cd15739">
    <property type="entry name" value="FYVE_RABE_unchar"/>
    <property type="match status" value="1"/>
</dbReference>
<dbReference type="PANTHER" id="PTHR31179">
    <property type="entry name" value="RAB GTPASE-BINDING EFFECTOR PROTEIN"/>
    <property type="match status" value="1"/>
</dbReference>
<keyword evidence="4" id="KW-0813">Transport</keyword>
<evidence type="ECO:0000256" key="6">
    <source>
        <dbReference type="ARBA" id="ARBA00022553"/>
    </source>
</evidence>
<feature type="compositionally biased region" description="Basic and acidic residues" evidence="15">
    <location>
        <begin position="260"/>
        <end position="271"/>
    </location>
</feature>
<reference evidence="16" key="2">
    <citation type="submission" date="2020-05" db="UniProtKB">
        <authorList>
            <consortium name="EnsemblMetazoa"/>
        </authorList>
    </citation>
    <scope>IDENTIFICATION</scope>
    <source>
        <strain evidence="16">LVP_AGWG</strain>
    </source>
</reference>
<evidence type="ECO:0000256" key="13">
    <source>
        <dbReference type="ARBA" id="ARBA00023054"/>
    </source>
</evidence>
<dbReference type="InterPro" id="IPR013083">
    <property type="entry name" value="Znf_RING/FYVE/PHD"/>
</dbReference>
<dbReference type="SMART" id="SM00064">
    <property type="entry name" value="FYVE"/>
    <property type="match status" value="1"/>
</dbReference>
<evidence type="ECO:0000256" key="7">
    <source>
        <dbReference type="ARBA" id="ARBA00022583"/>
    </source>
</evidence>
<dbReference type="EnsemblMetazoa" id="AAEL023629-RB">
    <property type="protein sequence ID" value="AAEL023629-PB"/>
    <property type="gene ID" value="AAEL023629"/>
</dbReference>
<keyword evidence="13 14" id="KW-0175">Coiled coil</keyword>
<evidence type="ECO:0000256" key="2">
    <source>
        <dbReference type="ARBA" id="ARBA00004496"/>
    </source>
</evidence>
<evidence type="ECO:0000256" key="10">
    <source>
        <dbReference type="ARBA" id="ARBA00022771"/>
    </source>
</evidence>
<dbReference type="GO" id="GO:0006897">
    <property type="term" value="P:endocytosis"/>
    <property type="evidence" value="ECO:0007669"/>
    <property type="project" value="UniProtKB-KW"/>
</dbReference>
<dbReference type="Pfam" id="PF03528">
    <property type="entry name" value="Rabaptin"/>
    <property type="match status" value="1"/>
</dbReference>
<keyword evidence="9" id="KW-0967">Endosome</keyword>
<dbReference type="SUPFAM" id="SSF103652">
    <property type="entry name" value="G protein-binding domain"/>
    <property type="match status" value="1"/>
</dbReference>
<organism evidence="16 17">
    <name type="scientific">Aedes aegypti</name>
    <name type="common">Yellowfever mosquito</name>
    <name type="synonym">Culex aegypti</name>
    <dbReference type="NCBI Taxonomy" id="7159"/>
    <lineage>
        <taxon>Eukaryota</taxon>
        <taxon>Metazoa</taxon>
        <taxon>Ecdysozoa</taxon>
        <taxon>Arthropoda</taxon>
        <taxon>Hexapoda</taxon>
        <taxon>Insecta</taxon>
        <taxon>Pterygota</taxon>
        <taxon>Neoptera</taxon>
        <taxon>Endopterygota</taxon>
        <taxon>Diptera</taxon>
        <taxon>Nematocera</taxon>
        <taxon>Culicoidea</taxon>
        <taxon>Culicidae</taxon>
        <taxon>Culicinae</taxon>
        <taxon>Aedini</taxon>
        <taxon>Aedes</taxon>
        <taxon>Stegomyia</taxon>
    </lineage>
</organism>
<name>A0A6I8U331_AEDAE</name>
<dbReference type="FunFam" id="1.20.5.730:FF:000005">
    <property type="entry name" value="RABaptiN (Rab effector)"/>
    <property type="match status" value="1"/>
</dbReference>
<dbReference type="OrthoDB" id="79940at2759"/>
<dbReference type="SUPFAM" id="SSF57903">
    <property type="entry name" value="FYVE/PHD zinc finger"/>
    <property type="match status" value="1"/>
</dbReference>
<keyword evidence="10" id="KW-0863">Zinc-finger</keyword>
<evidence type="ECO:0000256" key="14">
    <source>
        <dbReference type="SAM" id="Coils"/>
    </source>
</evidence>
<comment type="similarity">
    <text evidence="3">Belongs to the rabaptin family.</text>
</comment>
<dbReference type="FunCoup" id="A0A6I8U331">
    <property type="interactions" value="956"/>
</dbReference>
<evidence type="ECO:0000256" key="3">
    <source>
        <dbReference type="ARBA" id="ARBA00006603"/>
    </source>
</evidence>
<evidence type="ECO:0000313" key="16">
    <source>
        <dbReference type="EnsemblMetazoa" id="AAEL023629-PB"/>
    </source>
</evidence>
<evidence type="ECO:0000256" key="1">
    <source>
        <dbReference type="ARBA" id="ARBA00004412"/>
    </source>
</evidence>
<dbReference type="Pfam" id="PF01363">
    <property type="entry name" value="FYVE"/>
    <property type="match status" value="1"/>
</dbReference>
<dbReference type="Proteomes" id="UP000008820">
    <property type="component" value="Chromosome 1"/>
</dbReference>
<dbReference type="PANTHER" id="PTHR31179:SF7">
    <property type="entry name" value="FYVE-TYPE DOMAIN-CONTAINING PROTEIN"/>
    <property type="match status" value="1"/>
</dbReference>
<proteinExistence type="inferred from homology"/>
<evidence type="ECO:0000256" key="4">
    <source>
        <dbReference type="ARBA" id="ARBA00022448"/>
    </source>
</evidence>
<keyword evidence="12" id="KW-0653">Protein transport</keyword>
<dbReference type="Gene3D" id="1.20.5.730">
    <property type="entry name" value="Single helix bin"/>
    <property type="match status" value="1"/>
</dbReference>
<keyword evidence="8" id="KW-0479">Metal-binding</keyword>
<dbReference type="Pfam" id="PF09311">
    <property type="entry name" value="Rab5-bind"/>
    <property type="match status" value="1"/>
</dbReference>
<keyword evidence="17" id="KW-1185">Reference proteome</keyword>
<evidence type="ECO:0000256" key="9">
    <source>
        <dbReference type="ARBA" id="ARBA00022753"/>
    </source>
</evidence>
<dbReference type="GO" id="GO:0005096">
    <property type="term" value="F:GTPase activator activity"/>
    <property type="evidence" value="ECO:0007669"/>
    <property type="project" value="InterPro"/>
</dbReference>
<keyword evidence="6" id="KW-0597">Phosphoprotein</keyword>
<dbReference type="PROSITE" id="PS50178">
    <property type="entry name" value="ZF_FYVE"/>
    <property type="match status" value="1"/>
</dbReference>
<dbReference type="AlphaFoldDB" id="A0A6I8U331"/>
<dbReference type="InParanoid" id="A0A6I8U331"/>
<evidence type="ECO:0000313" key="17">
    <source>
        <dbReference type="Proteomes" id="UP000008820"/>
    </source>
</evidence>
<dbReference type="GO" id="GO:0008083">
    <property type="term" value="F:growth factor activity"/>
    <property type="evidence" value="ECO:0007669"/>
    <property type="project" value="InterPro"/>
</dbReference>
<dbReference type="GO" id="GO:0015031">
    <property type="term" value="P:protein transport"/>
    <property type="evidence" value="ECO:0007669"/>
    <property type="project" value="UniProtKB-KW"/>
</dbReference>
<dbReference type="InterPro" id="IPR015390">
    <property type="entry name" value="Rabaptin_Rab5-bd_dom"/>
</dbReference>
<comment type="subcellular location">
    <subcellularLocation>
        <location evidence="2">Cytoplasm</location>
    </subcellularLocation>
    <subcellularLocation>
        <location evidence="1">Early endosome</location>
    </subcellularLocation>
</comment>
<dbReference type="InterPro" id="IPR000306">
    <property type="entry name" value="Znf_FYVE"/>
</dbReference>
<dbReference type="GO" id="GO:0005769">
    <property type="term" value="C:early endosome"/>
    <property type="evidence" value="ECO:0007669"/>
    <property type="project" value="UniProtKB-SubCell"/>
</dbReference>
<dbReference type="InterPro" id="IPR003914">
    <property type="entry name" value="Rabaptin"/>
</dbReference>
<accession>A0A6I8U331</accession>
<gene>
    <name evidence="16" type="primary">5576535</name>
</gene>
<keyword evidence="5" id="KW-0963">Cytoplasm</keyword>
<keyword evidence="11" id="KW-0862">Zinc</keyword>
<evidence type="ECO:0000256" key="8">
    <source>
        <dbReference type="ARBA" id="ARBA00022723"/>
    </source>
</evidence>
<dbReference type="GO" id="GO:0008270">
    <property type="term" value="F:zinc ion binding"/>
    <property type="evidence" value="ECO:0007669"/>
    <property type="project" value="UniProtKB-KW"/>
</dbReference>